<dbReference type="PIRSF" id="PIRSF500687">
    <property type="entry name" value="MTase_demethylubiq_bact"/>
    <property type="match status" value="1"/>
</dbReference>
<dbReference type="PANTHER" id="PTHR33990">
    <property type="entry name" value="PROTEIN YJDN-RELATED"/>
    <property type="match status" value="1"/>
</dbReference>
<dbReference type="Gene3D" id="3.30.720.100">
    <property type="match status" value="1"/>
</dbReference>
<keyword evidence="3" id="KW-1185">Reference proteome</keyword>
<dbReference type="GO" id="GO:0008168">
    <property type="term" value="F:methyltransferase activity"/>
    <property type="evidence" value="ECO:0007669"/>
    <property type="project" value="UniProtKB-KW"/>
</dbReference>
<name>A0A0U1L2Q5_9FIRM</name>
<dbReference type="EMBL" id="CTRP01000012">
    <property type="protein sequence ID" value="CQR73433.1"/>
    <property type="molecule type" value="Genomic_DNA"/>
</dbReference>
<dbReference type="RefSeq" id="WP_021168206.1">
    <property type="nucleotide sequence ID" value="NZ_CTRP01000012.1"/>
</dbReference>
<dbReference type="PIRSF" id="PIRSF021700">
    <property type="entry name" value="3_dmu_93_MTrfase"/>
    <property type="match status" value="1"/>
</dbReference>
<dbReference type="CDD" id="cd06588">
    <property type="entry name" value="PhnB_like"/>
    <property type="match status" value="1"/>
</dbReference>
<dbReference type="AlphaFoldDB" id="A0A0U1L2Q5"/>
<dbReference type="GO" id="GO:0032259">
    <property type="term" value="P:methylation"/>
    <property type="evidence" value="ECO:0007669"/>
    <property type="project" value="UniProtKB-KW"/>
</dbReference>
<dbReference type="Pfam" id="PF06983">
    <property type="entry name" value="3-dmu-9_3-mt"/>
    <property type="match status" value="1"/>
</dbReference>
<dbReference type="InterPro" id="IPR009725">
    <property type="entry name" value="3_dmu_93_MTrfase"/>
</dbReference>
<reference evidence="3" key="1">
    <citation type="submission" date="2015-03" db="EMBL/GenBank/DDBJ databases">
        <authorList>
            <person name="Nijsse Bart"/>
        </authorList>
    </citation>
    <scope>NUCLEOTIDE SEQUENCE [LARGE SCALE GENOMIC DNA]</scope>
</reference>
<proteinExistence type="predicted"/>
<dbReference type="Gene3D" id="3.30.720.110">
    <property type="match status" value="1"/>
</dbReference>
<dbReference type="PANTHER" id="PTHR33990:SF4">
    <property type="entry name" value="PHNB-LIKE DOMAIN-CONTAINING PROTEIN"/>
    <property type="match status" value="1"/>
</dbReference>
<dbReference type="SUPFAM" id="SSF54593">
    <property type="entry name" value="Glyoxalase/Bleomycin resistance protein/Dihydroxybiphenyl dioxygenase"/>
    <property type="match status" value="1"/>
</dbReference>
<gene>
    <name evidence="2" type="ORF">SpAn4DRAFT_2665</name>
</gene>
<dbReference type="Proteomes" id="UP000049855">
    <property type="component" value="Unassembled WGS sequence"/>
</dbReference>
<evidence type="ECO:0000259" key="1">
    <source>
        <dbReference type="Pfam" id="PF06983"/>
    </source>
</evidence>
<organism evidence="2 3">
    <name type="scientific">Sporomusa ovata</name>
    <dbReference type="NCBI Taxonomy" id="2378"/>
    <lineage>
        <taxon>Bacteria</taxon>
        <taxon>Bacillati</taxon>
        <taxon>Bacillota</taxon>
        <taxon>Negativicutes</taxon>
        <taxon>Selenomonadales</taxon>
        <taxon>Sporomusaceae</taxon>
        <taxon>Sporomusa</taxon>
    </lineage>
</organism>
<accession>A0A0U1L2Q5</accession>
<evidence type="ECO:0000313" key="3">
    <source>
        <dbReference type="Proteomes" id="UP000049855"/>
    </source>
</evidence>
<keyword evidence="2" id="KW-0489">Methyltransferase</keyword>
<feature type="domain" description="PhnB-like" evidence="1">
    <location>
        <begin position="4"/>
        <end position="130"/>
    </location>
</feature>
<dbReference type="InterPro" id="IPR029068">
    <property type="entry name" value="Glyas_Bleomycin-R_OHBP_Dase"/>
</dbReference>
<protein>
    <submittedName>
        <fullName evidence="2">PhnB protein putative DNA binding 3-demethylubiquinone-9 3-methyltransferase domain protein</fullName>
    </submittedName>
</protein>
<dbReference type="InterPro" id="IPR027259">
    <property type="entry name" value="MTase_demethylubiq_bac"/>
</dbReference>
<sequence length="134" mass="15374">MENQKIYTFLMFTGNAEAAMKLYTSCFDQSEIINITRYGADEAGKEGTVFQAMFSLHGQVFMCIDSYVEHVFTFTPAISLYVKCYTEDEIDRVFKSLSQDGKVLMPLAAYPFSEKFGWLEDKYGVSWQLTLEKS</sequence>
<evidence type="ECO:0000313" key="2">
    <source>
        <dbReference type="EMBL" id="CQR73433.1"/>
    </source>
</evidence>
<keyword evidence="2" id="KW-0808">Transferase</keyword>
<dbReference type="InterPro" id="IPR028973">
    <property type="entry name" value="PhnB-like"/>
</dbReference>
<keyword evidence="2" id="KW-0830">Ubiquinone</keyword>